<evidence type="ECO:0000313" key="2">
    <source>
        <dbReference type="EMBL" id="BBM98912.1"/>
    </source>
</evidence>
<gene>
    <name evidence="3" type="ORF">AXG93_3546s1120</name>
    <name evidence="2" type="ORF">Mp_1g17160</name>
</gene>
<dbReference type="Proteomes" id="UP000077202">
    <property type="component" value="Unassembled WGS sequence"/>
</dbReference>
<reference evidence="5" key="3">
    <citation type="journal article" date="2020" name="Curr. Biol.">
        <title>Chromatin organization in early land plants reveals an ancestral association between H3K27me3, transposons, and constitutive heterochromatin.</title>
        <authorList>
            <person name="Montgomery S.A."/>
            <person name="Tanizawa Y."/>
            <person name="Galik B."/>
            <person name="Wang N."/>
            <person name="Ito T."/>
            <person name="Mochizuki T."/>
            <person name="Akimcheva S."/>
            <person name="Bowman J.L."/>
            <person name="Cognat V."/>
            <person name="Marechal-Drouard L."/>
            <person name="Ekker H."/>
            <person name="Hong S.F."/>
            <person name="Kohchi T."/>
            <person name="Lin S.S."/>
            <person name="Liu L.D."/>
            <person name="Nakamura Y."/>
            <person name="Valeeva L.R."/>
            <person name="Shakirov E.V."/>
            <person name="Shippen D.E."/>
            <person name="Wei W.L."/>
            <person name="Yagura M."/>
            <person name="Yamaoka S."/>
            <person name="Yamato K.T."/>
            <person name="Liu C."/>
            <person name="Berger F."/>
        </authorList>
    </citation>
    <scope>NUCLEOTIDE SEQUENCE [LARGE SCALE GENOMIC DNA]</scope>
    <source>
        <strain evidence="5">Tak-1</strain>
    </source>
</reference>
<protein>
    <submittedName>
        <fullName evidence="3">Uncharacterized protein</fullName>
    </submittedName>
</protein>
<accession>A0A176WR95</accession>
<dbReference type="Proteomes" id="UP001162541">
    <property type="component" value="Chromosome 1"/>
</dbReference>
<reference evidence="2" key="2">
    <citation type="journal article" date="2019" name="Curr. Biol.">
        <title>Chromatin organization in early land plants reveals an ancestral association between H3K27me3, transposons, and constitutive heterochromatin.</title>
        <authorList>
            <person name="Montgomery S.A."/>
            <person name="Tanizawa Y."/>
            <person name="Galik B."/>
            <person name="Wang N."/>
            <person name="Ito T."/>
            <person name="Mochizuki T."/>
            <person name="Akimcheva S."/>
            <person name="Bowman J."/>
            <person name="Cognat V."/>
            <person name="Drouard L."/>
            <person name="Ekker H."/>
            <person name="Houng S."/>
            <person name="Kohchi T."/>
            <person name="Lin S."/>
            <person name="Liu L.D."/>
            <person name="Nakamura Y."/>
            <person name="Valeeva L.R."/>
            <person name="Shakirov E.V."/>
            <person name="Shippen D.E."/>
            <person name="Wei W."/>
            <person name="Yagura M."/>
            <person name="Yamaoka S."/>
            <person name="Yamato K.T."/>
            <person name="Liu C."/>
            <person name="Berger F."/>
        </authorList>
    </citation>
    <scope>NUCLEOTIDE SEQUENCE [LARGE SCALE GENOMIC DNA]</scope>
    <source>
        <strain evidence="2">Tak-1</strain>
    </source>
</reference>
<evidence type="ECO:0000256" key="1">
    <source>
        <dbReference type="SAM" id="MobiDB-lite"/>
    </source>
</evidence>
<feature type="compositionally biased region" description="Basic and acidic residues" evidence="1">
    <location>
        <begin position="162"/>
        <end position="173"/>
    </location>
</feature>
<sequence length="436" mass="49255">MEAGWHAWKSAQWKLDGVSERERVHRSICSSKKSRFSKKVMGQGKVETLRESPPFEVQERGKIFFFYRPKVNMDSAHSVDDIQRMYLVLRPESGENGVEEKQSSQSGKESKFNESKQTETKDDSAEEESYAGAGTDSTDKCNERARPKTDSYEVGIGTIGDKLNEAKDCRRDEQETESEDEASSKAQSKRRKIDDGSDKQFEDERVAGNGSEKVDIAKQTLLRLLVIGRKSLPDPSKRSRPYWGFVELVTTDAQDVRQALAEETYETKTRGQREKPACRPVGEGIYMLVRRKDGKNVHTHLIYKLELPGPDEHHEPQEALNIEAEGSYLIQIKNPEQSNPPTQGLQNKRKATYPAHLQDHIGSYSFVAADPPDFLNYEGCEFILISASNDIEEELGLELGGEHMATKERSDLLSLFDGYNNDSKALITPLIEGEWA</sequence>
<feature type="compositionally biased region" description="Basic and acidic residues" evidence="1">
    <location>
        <begin position="192"/>
        <end position="207"/>
    </location>
</feature>
<dbReference type="PANTHER" id="PTHR34776">
    <property type="entry name" value="F17F16.3 PROTEIN"/>
    <property type="match status" value="1"/>
</dbReference>
<evidence type="ECO:0000313" key="4">
    <source>
        <dbReference type="Proteomes" id="UP000077202"/>
    </source>
</evidence>
<dbReference type="EMBL" id="AP019866">
    <property type="protein sequence ID" value="BBM98912.1"/>
    <property type="molecule type" value="Genomic_DNA"/>
</dbReference>
<keyword evidence="4" id="KW-1185">Reference proteome</keyword>
<name>A0A176WR95_MARPO</name>
<dbReference type="EMBL" id="LVLJ01000183">
    <property type="protein sequence ID" value="OAE35354.1"/>
    <property type="molecule type" value="Genomic_DNA"/>
</dbReference>
<feature type="compositionally biased region" description="Basic and acidic residues" evidence="1">
    <location>
        <begin position="98"/>
        <end position="123"/>
    </location>
</feature>
<organism evidence="3 4">
    <name type="scientific">Marchantia polymorpha subsp. ruderalis</name>
    <dbReference type="NCBI Taxonomy" id="1480154"/>
    <lineage>
        <taxon>Eukaryota</taxon>
        <taxon>Viridiplantae</taxon>
        <taxon>Streptophyta</taxon>
        <taxon>Embryophyta</taxon>
        <taxon>Marchantiophyta</taxon>
        <taxon>Marchantiopsida</taxon>
        <taxon>Marchantiidae</taxon>
        <taxon>Marchantiales</taxon>
        <taxon>Marchantiaceae</taxon>
        <taxon>Marchantia</taxon>
    </lineage>
</organism>
<dbReference type="AlphaFoldDB" id="A0A176WR95"/>
<dbReference type="PANTHER" id="PTHR34776:SF1">
    <property type="entry name" value="F17F16.3 PROTEIN"/>
    <property type="match status" value="1"/>
</dbReference>
<evidence type="ECO:0000313" key="5">
    <source>
        <dbReference type="Proteomes" id="UP001162541"/>
    </source>
</evidence>
<feature type="compositionally biased region" description="Basic and acidic residues" evidence="1">
    <location>
        <begin position="137"/>
        <end position="151"/>
    </location>
</feature>
<evidence type="ECO:0000313" key="3">
    <source>
        <dbReference type="EMBL" id="OAE35354.1"/>
    </source>
</evidence>
<proteinExistence type="predicted"/>
<reference evidence="3 4" key="1">
    <citation type="submission" date="2016-03" db="EMBL/GenBank/DDBJ databases">
        <title>Mechanisms controlling the formation of the plant cell surface in tip-growing cells are functionally conserved among land plants.</title>
        <authorList>
            <person name="Honkanen S."/>
            <person name="Jones V.A."/>
            <person name="Morieri G."/>
            <person name="Champion C."/>
            <person name="Hetherington A.J."/>
            <person name="Kelly S."/>
            <person name="Saint-Marcoux D."/>
            <person name="Proust H."/>
            <person name="Prescott H."/>
            <person name="Dolan L."/>
        </authorList>
    </citation>
    <scope>NUCLEOTIDE SEQUENCE [LARGE SCALE GENOMIC DNA]</scope>
    <source>
        <strain evidence="4">cv. Tak-1 and cv. Tak-2</strain>
        <tissue evidence="3">Whole gametophyte</tissue>
    </source>
</reference>
<feature type="region of interest" description="Disordered" evidence="1">
    <location>
        <begin position="91"/>
        <end position="207"/>
    </location>
</feature>